<dbReference type="Gene3D" id="2.40.50.230">
    <property type="entry name" value="Gp5 N-terminal domain"/>
    <property type="match status" value="1"/>
</dbReference>
<sequence length="224" mass="23444">MSTELKYGIVCEVKPGFARISFEDDDIVSDWLPVLRRKTKTQKESWQLDINEHVVCLMDCHCEEGVVIGAIHSDVDTPDSNEHPAKFRKIFSDGTVIEYDSEAHKLTVDVKGDLKATTSGDSEIDAATNLKGKAGAKAIIEAPAIELTGMVKITGATTIVGALTVGAISVSAGSGGGGTMDIEGDMNIQGKIDATGDVTAGGISVKLHKHTGVQTGPGVTGPPQ</sequence>
<organism evidence="1 2">
    <name type="scientific">Terrimonas ginsenosidimutans</name>
    <dbReference type="NCBI Taxonomy" id="2908004"/>
    <lineage>
        <taxon>Bacteria</taxon>
        <taxon>Pseudomonadati</taxon>
        <taxon>Bacteroidota</taxon>
        <taxon>Chitinophagia</taxon>
        <taxon>Chitinophagales</taxon>
        <taxon>Chitinophagaceae</taxon>
        <taxon>Terrimonas</taxon>
    </lineage>
</organism>
<dbReference type="InterPro" id="IPR013046">
    <property type="entry name" value="GpV/Gp45"/>
</dbReference>
<comment type="caution">
    <text evidence="1">The sequence shown here is derived from an EMBL/GenBank/DDBJ whole genome shotgun (WGS) entry which is preliminary data.</text>
</comment>
<reference evidence="1" key="1">
    <citation type="submission" date="2022-01" db="EMBL/GenBank/DDBJ databases">
        <authorList>
            <person name="Jo J.-H."/>
            <person name="Im W.-T."/>
        </authorList>
    </citation>
    <scope>NUCLEOTIDE SEQUENCE</scope>
    <source>
        <strain evidence="1">NA20</strain>
    </source>
</reference>
<evidence type="ECO:0000313" key="2">
    <source>
        <dbReference type="Proteomes" id="UP001165367"/>
    </source>
</evidence>
<dbReference type="RefSeq" id="WP_237871746.1">
    <property type="nucleotide sequence ID" value="NZ_JAKLTR010000006.1"/>
</dbReference>
<proteinExistence type="predicted"/>
<dbReference type="Gene3D" id="6.20.150.10">
    <property type="match status" value="1"/>
</dbReference>
<protein>
    <submittedName>
        <fullName evidence="1">Phage baseplate assembly protein V</fullName>
    </submittedName>
</protein>
<name>A0ABS9KRD2_9BACT</name>
<dbReference type="InterPro" id="IPR044033">
    <property type="entry name" value="GpV-like_apex"/>
</dbReference>
<dbReference type="Pfam" id="PF18946">
    <property type="entry name" value="Apex"/>
    <property type="match status" value="1"/>
</dbReference>
<gene>
    <name evidence="1" type="ORF">LZZ85_11430</name>
</gene>
<dbReference type="InterPro" id="IPR037026">
    <property type="entry name" value="Vgr_OB-fold_dom_sf"/>
</dbReference>
<keyword evidence="2" id="KW-1185">Reference proteome</keyword>
<dbReference type="NCBIfam" id="TIGR01644">
    <property type="entry name" value="phage_P2_V"/>
    <property type="match status" value="1"/>
</dbReference>
<dbReference type="Proteomes" id="UP001165367">
    <property type="component" value="Unassembled WGS sequence"/>
</dbReference>
<accession>A0ABS9KRD2</accession>
<evidence type="ECO:0000313" key="1">
    <source>
        <dbReference type="EMBL" id="MCG2614900.1"/>
    </source>
</evidence>
<dbReference type="EMBL" id="JAKLTR010000006">
    <property type="protein sequence ID" value="MCG2614900.1"/>
    <property type="molecule type" value="Genomic_DNA"/>
</dbReference>